<dbReference type="Pfam" id="PF02472">
    <property type="entry name" value="ExbD"/>
    <property type="match status" value="1"/>
</dbReference>
<dbReference type="RefSeq" id="WP_310033194.1">
    <property type="nucleotide sequence ID" value="NZ_JAVDRL010000009.1"/>
</dbReference>
<evidence type="ECO:0000256" key="8">
    <source>
        <dbReference type="SAM" id="MobiDB-lite"/>
    </source>
</evidence>
<gene>
    <name evidence="9" type="ORF">J2800_003362</name>
</gene>
<keyword evidence="4 7" id="KW-0812">Transmembrane</keyword>
<evidence type="ECO:0000256" key="2">
    <source>
        <dbReference type="ARBA" id="ARBA00005811"/>
    </source>
</evidence>
<name>A0ABU1N2C6_9CAUL</name>
<keyword evidence="6" id="KW-0472">Membrane</keyword>
<evidence type="ECO:0000256" key="3">
    <source>
        <dbReference type="ARBA" id="ARBA00022475"/>
    </source>
</evidence>
<evidence type="ECO:0000313" key="9">
    <source>
        <dbReference type="EMBL" id="MDR6532604.1"/>
    </source>
</evidence>
<evidence type="ECO:0000256" key="7">
    <source>
        <dbReference type="RuleBase" id="RU003879"/>
    </source>
</evidence>
<evidence type="ECO:0000256" key="6">
    <source>
        <dbReference type="ARBA" id="ARBA00023136"/>
    </source>
</evidence>
<keyword evidence="3" id="KW-1003">Cell membrane</keyword>
<dbReference type="Proteomes" id="UP001262754">
    <property type="component" value="Unassembled WGS sequence"/>
</dbReference>
<sequence>MARRLAGRFEARPLAAINLTPMVPVLLALFAVVAAALSSSRSSLTLDVSPRDPGPVETRPEAASPFISVGKGGELSLDQHSVDPAELEARLKVLRSAGLRGVTVRAEADAAYGDYMSAVRLVRRQGLEVYLINEDIR</sequence>
<keyword evidence="7" id="KW-0813">Transport</keyword>
<comment type="similarity">
    <text evidence="2 7">Belongs to the ExbD/TolR family.</text>
</comment>
<organism evidence="9 10">
    <name type="scientific">Caulobacter rhizosphaerae</name>
    <dbReference type="NCBI Taxonomy" id="2010972"/>
    <lineage>
        <taxon>Bacteria</taxon>
        <taxon>Pseudomonadati</taxon>
        <taxon>Pseudomonadota</taxon>
        <taxon>Alphaproteobacteria</taxon>
        <taxon>Caulobacterales</taxon>
        <taxon>Caulobacteraceae</taxon>
        <taxon>Caulobacter</taxon>
    </lineage>
</organism>
<comment type="subcellular location">
    <subcellularLocation>
        <location evidence="1">Cell membrane</location>
        <topology evidence="1">Single-pass membrane protein</topology>
    </subcellularLocation>
    <subcellularLocation>
        <location evidence="7">Cell membrane</location>
        <topology evidence="7">Single-pass type II membrane protein</topology>
    </subcellularLocation>
</comment>
<keyword evidence="10" id="KW-1185">Reference proteome</keyword>
<evidence type="ECO:0000313" key="10">
    <source>
        <dbReference type="Proteomes" id="UP001262754"/>
    </source>
</evidence>
<keyword evidence="5" id="KW-1133">Transmembrane helix</keyword>
<keyword evidence="7" id="KW-0653">Protein transport</keyword>
<dbReference type="InterPro" id="IPR003400">
    <property type="entry name" value="ExbD"/>
</dbReference>
<evidence type="ECO:0000256" key="1">
    <source>
        <dbReference type="ARBA" id="ARBA00004162"/>
    </source>
</evidence>
<reference evidence="9 10" key="1">
    <citation type="submission" date="2023-07" db="EMBL/GenBank/DDBJ databases">
        <title>Sorghum-associated microbial communities from plants grown in Nebraska, USA.</title>
        <authorList>
            <person name="Schachtman D."/>
        </authorList>
    </citation>
    <scope>NUCLEOTIDE SEQUENCE [LARGE SCALE GENOMIC DNA]</scope>
    <source>
        <strain evidence="9 10">DS2154</strain>
    </source>
</reference>
<feature type="region of interest" description="Disordered" evidence="8">
    <location>
        <begin position="40"/>
        <end position="63"/>
    </location>
</feature>
<protein>
    <submittedName>
        <fullName evidence="9">Biopolymer transport protein ExbD</fullName>
    </submittedName>
</protein>
<dbReference type="Gene3D" id="3.30.420.270">
    <property type="match status" value="1"/>
</dbReference>
<evidence type="ECO:0000256" key="4">
    <source>
        <dbReference type="ARBA" id="ARBA00022692"/>
    </source>
</evidence>
<accession>A0ABU1N2C6</accession>
<proteinExistence type="inferred from homology"/>
<comment type="caution">
    <text evidence="9">The sequence shown here is derived from an EMBL/GenBank/DDBJ whole genome shotgun (WGS) entry which is preliminary data.</text>
</comment>
<evidence type="ECO:0000256" key="5">
    <source>
        <dbReference type="ARBA" id="ARBA00022989"/>
    </source>
</evidence>
<dbReference type="EMBL" id="JAVDRL010000009">
    <property type="protein sequence ID" value="MDR6532604.1"/>
    <property type="molecule type" value="Genomic_DNA"/>
</dbReference>